<accession>A0A9D2P3U9</accession>
<dbReference type="Proteomes" id="UP000823895">
    <property type="component" value="Unassembled WGS sequence"/>
</dbReference>
<dbReference type="PANTHER" id="PTHR43305">
    <property type="entry name" value="FAMILY N-ACETYLTRANSFERASE, PUTATIVE (AFU_ORTHOLOGUE AFUA_2G01380)-RELATED"/>
    <property type="match status" value="1"/>
</dbReference>
<dbReference type="CDD" id="cd04301">
    <property type="entry name" value="NAT_SF"/>
    <property type="match status" value="1"/>
</dbReference>
<dbReference type="Pfam" id="PF00583">
    <property type="entry name" value="Acetyltransf_1"/>
    <property type="match status" value="1"/>
</dbReference>
<dbReference type="InterPro" id="IPR052777">
    <property type="entry name" value="Acetyltransferase_Enz"/>
</dbReference>
<sequence length="156" mass="18232">MCTIQKYKRQYHDKLLQFLEICLPQSGRCFELNGRHKMYNDVSEYFEHFWCLFEGEAMIGTAALKKLDSDKCELKSLYLLEQYHKKGLGRLLLNTAIQEAKQNGYGEMYLDTLSSSKRAVRLYERAGFQQTERYNDNYTADTFMVLKFDEAGGSLS</sequence>
<dbReference type="AlphaFoldDB" id="A0A9D2P3U9"/>
<reference evidence="2" key="1">
    <citation type="journal article" date="2021" name="PeerJ">
        <title>Extensive microbial diversity within the chicken gut microbiome revealed by metagenomics and culture.</title>
        <authorList>
            <person name="Gilroy R."/>
            <person name="Ravi A."/>
            <person name="Getino M."/>
            <person name="Pursley I."/>
            <person name="Horton D.L."/>
            <person name="Alikhan N.F."/>
            <person name="Baker D."/>
            <person name="Gharbi K."/>
            <person name="Hall N."/>
            <person name="Watson M."/>
            <person name="Adriaenssens E.M."/>
            <person name="Foster-Nyarko E."/>
            <person name="Jarju S."/>
            <person name="Secka A."/>
            <person name="Antonio M."/>
            <person name="Oren A."/>
            <person name="Chaudhuri R.R."/>
            <person name="La Ragione R."/>
            <person name="Hildebrand F."/>
            <person name="Pallen M.J."/>
        </authorList>
    </citation>
    <scope>NUCLEOTIDE SEQUENCE</scope>
    <source>
        <strain evidence="2">CHK165-2605</strain>
    </source>
</reference>
<evidence type="ECO:0000313" key="2">
    <source>
        <dbReference type="EMBL" id="HJC43645.1"/>
    </source>
</evidence>
<dbReference type="EMBL" id="DWWI01000175">
    <property type="protein sequence ID" value="HJC43645.1"/>
    <property type="molecule type" value="Genomic_DNA"/>
</dbReference>
<dbReference type="GO" id="GO:0016747">
    <property type="term" value="F:acyltransferase activity, transferring groups other than amino-acyl groups"/>
    <property type="evidence" value="ECO:0007669"/>
    <property type="project" value="InterPro"/>
</dbReference>
<dbReference type="PANTHER" id="PTHR43305:SF1">
    <property type="entry name" value="FAMILY N-ACETYLTRANSFERASE, PUTATIVE (AFU_ORTHOLOGUE AFUA_2G01380)-RELATED"/>
    <property type="match status" value="1"/>
</dbReference>
<reference evidence="2" key="2">
    <citation type="submission" date="2021-04" db="EMBL/GenBank/DDBJ databases">
        <authorList>
            <person name="Gilroy R."/>
        </authorList>
    </citation>
    <scope>NUCLEOTIDE SEQUENCE</scope>
    <source>
        <strain evidence="2">CHK165-2605</strain>
    </source>
</reference>
<feature type="domain" description="N-acetyltransferase" evidence="1">
    <location>
        <begin position="2"/>
        <end position="149"/>
    </location>
</feature>
<proteinExistence type="predicted"/>
<comment type="caution">
    <text evidence="2">The sequence shown here is derived from an EMBL/GenBank/DDBJ whole genome shotgun (WGS) entry which is preliminary data.</text>
</comment>
<dbReference type="InterPro" id="IPR016181">
    <property type="entry name" value="Acyl_CoA_acyltransferase"/>
</dbReference>
<dbReference type="Gene3D" id="3.40.630.30">
    <property type="match status" value="1"/>
</dbReference>
<protein>
    <submittedName>
        <fullName evidence="2">GNAT family N-acetyltransferase</fullName>
    </submittedName>
</protein>
<dbReference type="PROSITE" id="PS51186">
    <property type="entry name" value="GNAT"/>
    <property type="match status" value="1"/>
</dbReference>
<dbReference type="SUPFAM" id="SSF55729">
    <property type="entry name" value="Acyl-CoA N-acyltransferases (Nat)"/>
    <property type="match status" value="1"/>
</dbReference>
<gene>
    <name evidence="2" type="ORF">H9756_08215</name>
</gene>
<dbReference type="InterPro" id="IPR000182">
    <property type="entry name" value="GNAT_dom"/>
</dbReference>
<organism evidence="2 3">
    <name type="scientific">Candidatus Mediterraneibacter gallistercoris</name>
    <dbReference type="NCBI Taxonomy" id="2838671"/>
    <lineage>
        <taxon>Bacteria</taxon>
        <taxon>Bacillati</taxon>
        <taxon>Bacillota</taxon>
        <taxon>Clostridia</taxon>
        <taxon>Lachnospirales</taxon>
        <taxon>Lachnospiraceae</taxon>
        <taxon>Mediterraneibacter</taxon>
    </lineage>
</organism>
<evidence type="ECO:0000313" key="3">
    <source>
        <dbReference type="Proteomes" id="UP000823895"/>
    </source>
</evidence>
<evidence type="ECO:0000259" key="1">
    <source>
        <dbReference type="PROSITE" id="PS51186"/>
    </source>
</evidence>
<name>A0A9D2P3U9_9FIRM</name>